<evidence type="ECO:0008006" key="4">
    <source>
        <dbReference type="Google" id="ProtNLM"/>
    </source>
</evidence>
<sequence length="136" mass="16544">MLKVEELLRELINQIRLENKDDSFELSSFQNEGEIDWEKLLVHLNQIVKQDYISRRTMMIQLRSDALTIQELNLERNNLRESVKELGQIKYLFQQQILRNEKLQKQVDHYSHEFKVLQNELKEMRGMVPQKKSRRF</sequence>
<proteinExistence type="predicted"/>
<feature type="coiled-coil region" evidence="1">
    <location>
        <begin position="69"/>
        <end position="120"/>
    </location>
</feature>
<evidence type="ECO:0000313" key="2">
    <source>
        <dbReference type="EMBL" id="QGN14891.1"/>
    </source>
</evidence>
<accession>A0ABX6ERL9</accession>
<organism evidence="2 3">
    <name type="scientific">Kluyveromyces marxianus</name>
    <name type="common">Yeast</name>
    <name type="synonym">Candida kefyr</name>
    <dbReference type="NCBI Taxonomy" id="4911"/>
    <lineage>
        <taxon>Eukaryota</taxon>
        <taxon>Fungi</taxon>
        <taxon>Dikarya</taxon>
        <taxon>Ascomycota</taxon>
        <taxon>Saccharomycotina</taxon>
        <taxon>Saccharomycetes</taxon>
        <taxon>Saccharomycetales</taxon>
        <taxon>Saccharomycetaceae</taxon>
        <taxon>Kluyveromyces</taxon>
    </lineage>
</organism>
<evidence type="ECO:0000313" key="3">
    <source>
        <dbReference type="Proteomes" id="UP000422736"/>
    </source>
</evidence>
<name>A0ABX6ERL9_KLUMA</name>
<protein>
    <recommendedName>
        <fullName evidence="4">Biogenesis of lysosome-related organelles complex 1 subunit BLI1</fullName>
    </recommendedName>
</protein>
<gene>
    <name evidence="2" type="ORF">FIM1_1565</name>
</gene>
<reference evidence="2 3" key="1">
    <citation type="submission" date="2016-03" db="EMBL/GenBank/DDBJ databases">
        <title>How can Kluyveromyces marxianus grow so fast - potential evolutionary course in Saccharomyces Complex revealed by comparative genomics.</title>
        <authorList>
            <person name="Mo W."/>
            <person name="Lu W."/>
            <person name="Yang X."/>
            <person name="Qi J."/>
            <person name="Lv H."/>
        </authorList>
    </citation>
    <scope>NUCLEOTIDE SEQUENCE [LARGE SCALE GENOMIC DNA]</scope>
    <source>
        <strain evidence="2 3">FIM1</strain>
    </source>
</reference>
<dbReference type="EMBL" id="CP015055">
    <property type="protein sequence ID" value="QGN14891.1"/>
    <property type="molecule type" value="Genomic_DNA"/>
</dbReference>
<evidence type="ECO:0000256" key="1">
    <source>
        <dbReference type="SAM" id="Coils"/>
    </source>
</evidence>
<keyword evidence="1" id="KW-0175">Coiled coil</keyword>
<keyword evidence="3" id="KW-1185">Reference proteome</keyword>
<dbReference type="Proteomes" id="UP000422736">
    <property type="component" value="Chromosome 2"/>
</dbReference>